<dbReference type="Proteomes" id="UP000299102">
    <property type="component" value="Unassembled WGS sequence"/>
</dbReference>
<dbReference type="AlphaFoldDB" id="A0A4C2ADT9"/>
<comment type="caution">
    <text evidence="1">The sequence shown here is derived from an EMBL/GenBank/DDBJ whole genome shotgun (WGS) entry which is preliminary data.</text>
</comment>
<keyword evidence="2" id="KW-1185">Reference proteome</keyword>
<evidence type="ECO:0000313" key="1">
    <source>
        <dbReference type="EMBL" id="GBP98230.1"/>
    </source>
</evidence>
<evidence type="ECO:0000313" key="2">
    <source>
        <dbReference type="Proteomes" id="UP000299102"/>
    </source>
</evidence>
<sequence>MRSTASQSEMTKRDRFRYTEGNVIIGANHPTTDAHLRIFYFKLRDLDHKSSTQLRVGNCQRCCYQYHNKVRDQRLNTNL</sequence>
<accession>A0A4C2ADT9</accession>
<protein>
    <submittedName>
        <fullName evidence="1">Uncharacterized protein</fullName>
    </submittedName>
</protein>
<dbReference type="EMBL" id="BGZK01003092">
    <property type="protein sequence ID" value="GBP98230.1"/>
    <property type="molecule type" value="Genomic_DNA"/>
</dbReference>
<reference evidence="1 2" key="1">
    <citation type="journal article" date="2019" name="Commun. Biol.">
        <title>The bagworm genome reveals a unique fibroin gene that provides high tensile strength.</title>
        <authorList>
            <person name="Kono N."/>
            <person name="Nakamura H."/>
            <person name="Ohtoshi R."/>
            <person name="Tomita M."/>
            <person name="Numata K."/>
            <person name="Arakawa K."/>
        </authorList>
    </citation>
    <scope>NUCLEOTIDE SEQUENCE [LARGE SCALE GENOMIC DNA]</scope>
</reference>
<proteinExistence type="predicted"/>
<name>A0A4C2ADT9_EUMVA</name>
<gene>
    <name evidence="1" type="ORF">EVAR_102380_1</name>
</gene>
<organism evidence="1 2">
    <name type="scientific">Eumeta variegata</name>
    <name type="common">Bagworm moth</name>
    <name type="synonym">Eumeta japonica</name>
    <dbReference type="NCBI Taxonomy" id="151549"/>
    <lineage>
        <taxon>Eukaryota</taxon>
        <taxon>Metazoa</taxon>
        <taxon>Ecdysozoa</taxon>
        <taxon>Arthropoda</taxon>
        <taxon>Hexapoda</taxon>
        <taxon>Insecta</taxon>
        <taxon>Pterygota</taxon>
        <taxon>Neoptera</taxon>
        <taxon>Endopterygota</taxon>
        <taxon>Lepidoptera</taxon>
        <taxon>Glossata</taxon>
        <taxon>Ditrysia</taxon>
        <taxon>Tineoidea</taxon>
        <taxon>Psychidae</taxon>
        <taxon>Oiketicinae</taxon>
        <taxon>Eumeta</taxon>
    </lineage>
</organism>